<dbReference type="PANTHER" id="PTHR28641:SF1">
    <property type="entry name" value="MALONYL-COA DECARBOXYLASE, MITOCHONDRIAL"/>
    <property type="match status" value="1"/>
</dbReference>
<feature type="domain" description="Malonyl-CoA decarboxylase N-terminal" evidence="2">
    <location>
        <begin position="78"/>
        <end position="161"/>
    </location>
</feature>
<dbReference type="InterPro" id="IPR038351">
    <property type="entry name" value="MCD_N_sf"/>
</dbReference>
<organism evidence="3 4">
    <name type="scientific">Magnetovibrio blakemorei</name>
    <dbReference type="NCBI Taxonomy" id="28181"/>
    <lineage>
        <taxon>Bacteria</taxon>
        <taxon>Pseudomonadati</taxon>
        <taxon>Pseudomonadota</taxon>
        <taxon>Alphaproteobacteria</taxon>
        <taxon>Rhodospirillales</taxon>
        <taxon>Magnetovibrionaceae</taxon>
        <taxon>Magnetovibrio</taxon>
    </lineage>
</organism>
<gene>
    <name evidence="3" type="ORF">BEN30_11450</name>
</gene>
<evidence type="ECO:0000259" key="1">
    <source>
        <dbReference type="Pfam" id="PF05292"/>
    </source>
</evidence>
<dbReference type="InterPro" id="IPR042303">
    <property type="entry name" value="Malonyl_CoA_deC_C_sf"/>
</dbReference>
<evidence type="ECO:0000313" key="3">
    <source>
        <dbReference type="EMBL" id="OEJ66750.1"/>
    </source>
</evidence>
<feature type="domain" description="Malonyl-CoA decarboxylase C-terminal" evidence="1">
    <location>
        <begin position="164"/>
        <end position="402"/>
    </location>
</feature>
<dbReference type="GO" id="GO:0050080">
    <property type="term" value="F:malonyl-CoA decarboxylase activity"/>
    <property type="evidence" value="ECO:0007669"/>
    <property type="project" value="InterPro"/>
</dbReference>
<dbReference type="EMBL" id="MCGG01000029">
    <property type="protein sequence ID" value="OEJ66750.1"/>
    <property type="molecule type" value="Genomic_DNA"/>
</dbReference>
<dbReference type="RefSeq" id="WP_069958270.1">
    <property type="nucleotide sequence ID" value="NZ_MCGG01000029.1"/>
</dbReference>
<dbReference type="Pfam" id="PF05292">
    <property type="entry name" value="MCD"/>
    <property type="match status" value="1"/>
</dbReference>
<dbReference type="STRING" id="28181.BEN30_11450"/>
<dbReference type="Proteomes" id="UP000095347">
    <property type="component" value="Unassembled WGS sequence"/>
</dbReference>
<comment type="caution">
    <text evidence="3">The sequence shown here is derived from an EMBL/GenBank/DDBJ whole genome shotgun (WGS) entry which is preliminary data.</text>
</comment>
<dbReference type="Gene3D" id="3.40.630.150">
    <property type="entry name" value="Malonyl-CoA decarboxylase, catalytic domain"/>
    <property type="match status" value="1"/>
</dbReference>
<dbReference type="InterPro" id="IPR007956">
    <property type="entry name" value="Malonyl_CoA_deC_C"/>
</dbReference>
<evidence type="ECO:0000313" key="4">
    <source>
        <dbReference type="Proteomes" id="UP000095347"/>
    </source>
</evidence>
<name>A0A1E5Q6W1_9PROT</name>
<accession>A0A1E5Q6W1</accession>
<dbReference type="InterPro" id="IPR038917">
    <property type="entry name" value="Malonyl_CoA_deC"/>
</dbReference>
<sequence>MTFFRTFLSTIADAGRELLDVHQGRNAKSGDVKALCSDLITQKGEALGTALALAVVEAYQSYDAAQKLSFFKMLLTDFDVDEAALNAAIAAYQKAPGPLAAQKVGMGAESLRQRVIRGVNMAPGGTRAVINMREDLLDMVRDESSLEAVDADFAHLLSSWFNRGFLELRRVDWSTPANVLEKLITYEAVHEIRDWEDLRRRLDADRRCYAFFHPALPDEPLIFVEVALVKGLSGSVQELLDDTLPRISADSADTAIFYSISNCQKGLRGISFGNFLIKQVVSELRAELSNLNTFSTLSPVPGFMRWLQSVRNRSDEAKKVLDILDGQDWLNDPDLQDQLQLPITQLCAHYLVNEKRKGRPLDAVAKFHLGNGAGLERINWLGDVSAKGVGESASLLVNYKYDLAKIETHHEAYANEGIVAHSKRIAKLLDEPLVFTES</sequence>
<dbReference type="InterPro" id="IPR035372">
    <property type="entry name" value="MCD_N"/>
</dbReference>
<evidence type="ECO:0000259" key="2">
    <source>
        <dbReference type="Pfam" id="PF17408"/>
    </source>
</evidence>
<dbReference type="Pfam" id="PF17408">
    <property type="entry name" value="MCD_N"/>
    <property type="match status" value="1"/>
</dbReference>
<dbReference type="PANTHER" id="PTHR28641">
    <property type="match status" value="1"/>
</dbReference>
<evidence type="ECO:0008006" key="5">
    <source>
        <dbReference type="Google" id="ProtNLM"/>
    </source>
</evidence>
<dbReference type="Gene3D" id="1.20.140.90">
    <property type="entry name" value="Malonyl-CoA decarboxylase, oligemerization domain"/>
    <property type="match status" value="1"/>
</dbReference>
<reference evidence="4" key="1">
    <citation type="submission" date="2016-07" db="EMBL/GenBank/DDBJ databases">
        <authorList>
            <person name="Florea S."/>
            <person name="Webb J.S."/>
            <person name="Jaromczyk J."/>
            <person name="Schardl C.L."/>
        </authorList>
    </citation>
    <scope>NUCLEOTIDE SEQUENCE [LARGE SCALE GENOMIC DNA]</scope>
    <source>
        <strain evidence="4">MV-1</strain>
    </source>
</reference>
<dbReference type="GO" id="GO:0006633">
    <property type="term" value="P:fatty acid biosynthetic process"/>
    <property type="evidence" value="ECO:0007669"/>
    <property type="project" value="InterPro"/>
</dbReference>
<keyword evidence="4" id="KW-1185">Reference proteome</keyword>
<proteinExistence type="predicted"/>
<dbReference type="AlphaFoldDB" id="A0A1E5Q6W1"/>
<protein>
    <recommendedName>
        <fullName evidence="5">Decarboxylase</fullName>
    </recommendedName>
</protein>